<sequence length="204" mass="23086">MVSTATPSKPKLRSQSNPNSSPAILTLIAPQTLPLRRSIRAKSLDFDSPYAPPPNPLPTPTRRSFTKNDFIDEPKKKNDKGSAKVSFAPISLEQSEKTNKRKREKLEKPKRDGEGSVVTRSMVARKGISENKGKSGRSREGRVYYKKVVYDGGEFVVGDDVYVKRRENASFDDEDPETKERYVVVLIDELDKEMWNGYNHFHGI</sequence>
<reference evidence="2 3" key="1">
    <citation type="submission" date="2024-01" db="EMBL/GenBank/DDBJ databases">
        <title>The genomes of 5 underutilized Papilionoideae crops provide insights into root nodulation and disease resistance.</title>
        <authorList>
            <person name="Yuan L."/>
        </authorList>
    </citation>
    <scope>NUCLEOTIDE SEQUENCE [LARGE SCALE GENOMIC DNA]</scope>
    <source>
        <strain evidence="2">LY-2023</strain>
        <tissue evidence="2">Leaf</tissue>
    </source>
</reference>
<comment type="caution">
    <text evidence="2">The sequence shown here is derived from an EMBL/GenBank/DDBJ whole genome shotgun (WGS) entry which is preliminary data.</text>
</comment>
<dbReference type="Gene3D" id="2.30.30.490">
    <property type="match status" value="1"/>
</dbReference>
<gene>
    <name evidence="2" type="ORF">RJT34_25586</name>
</gene>
<evidence type="ECO:0000313" key="2">
    <source>
        <dbReference type="EMBL" id="KAK7280522.1"/>
    </source>
</evidence>
<dbReference type="InterPro" id="IPR043151">
    <property type="entry name" value="BAH_sf"/>
</dbReference>
<feature type="region of interest" description="Disordered" evidence="1">
    <location>
        <begin position="43"/>
        <end position="139"/>
    </location>
</feature>
<protein>
    <submittedName>
        <fullName evidence="2">Uncharacterized protein</fullName>
    </submittedName>
</protein>
<dbReference type="AlphaFoldDB" id="A0AAN9IIN0"/>
<keyword evidence="3" id="KW-1185">Reference proteome</keyword>
<proteinExistence type="predicted"/>
<feature type="compositionally biased region" description="Polar residues" evidence="1">
    <location>
        <begin position="1"/>
        <end position="23"/>
    </location>
</feature>
<dbReference type="EMBL" id="JAYKXN010000006">
    <property type="protein sequence ID" value="KAK7280522.1"/>
    <property type="molecule type" value="Genomic_DNA"/>
</dbReference>
<feature type="compositionally biased region" description="Basic and acidic residues" evidence="1">
    <location>
        <begin position="69"/>
        <end position="82"/>
    </location>
</feature>
<evidence type="ECO:0000313" key="3">
    <source>
        <dbReference type="Proteomes" id="UP001359559"/>
    </source>
</evidence>
<feature type="region of interest" description="Disordered" evidence="1">
    <location>
        <begin position="1"/>
        <end position="25"/>
    </location>
</feature>
<feature type="compositionally biased region" description="Basic and acidic residues" evidence="1">
    <location>
        <begin position="127"/>
        <end position="139"/>
    </location>
</feature>
<evidence type="ECO:0000256" key="1">
    <source>
        <dbReference type="SAM" id="MobiDB-lite"/>
    </source>
</evidence>
<dbReference type="Proteomes" id="UP001359559">
    <property type="component" value="Unassembled WGS sequence"/>
</dbReference>
<accession>A0AAN9IIN0</accession>
<name>A0AAN9IIN0_CLITE</name>
<feature type="compositionally biased region" description="Basic and acidic residues" evidence="1">
    <location>
        <begin position="94"/>
        <end position="114"/>
    </location>
</feature>
<feature type="compositionally biased region" description="Pro residues" evidence="1">
    <location>
        <begin position="50"/>
        <end position="59"/>
    </location>
</feature>
<organism evidence="2 3">
    <name type="scientific">Clitoria ternatea</name>
    <name type="common">Butterfly pea</name>
    <dbReference type="NCBI Taxonomy" id="43366"/>
    <lineage>
        <taxon>Eukaryota</taxon>
        <taxon>Viridiplantae</taxon>
        <taxon>Streptophyta</taxon>
        <taxon>Embryophyta</taxon>
        <taxon>Tracheophyta</taxon>
        <taxon>Spermatophyta</taxon>
        <taxon>Magnoliopsida</taxon>
        <taxon>eudicotyledons</taxon>
        <taxon>Gunneridae</taxon>
        <taxon>Pentapetalae</taxon>
        <taxon>rosids</taxon>
        <taxon>fabids</taxon>
        <taxon>Fabales</taxon>
        <taxon>Fabaceae</taxon>
        <taxon>Papilionoideae</taxon>
        <taxon>50 kb inversion clade</taxon>
        <taxon>NPAAA clade</taxon>
        <taxon>indigoferoid/millettioid clade</taxon>
        <taxon>Phaseoleae</taxon>
        <taxon>Clitoria</taxon>
    </lineage>
</organism>